<dbReference type="OrthoDB" id="2432361at2759"/>
<evidence type="ECO:0000313" key="2">
    <source>
        <dbReference type="Proteomes" id="UP000078512"/>
    </source>
</evidence>
<keyword evidence="2" id="KW-1185">Reference proteome</keyword>
<accession>A0A197KC94</accession>
<reference evidence="1 2" key="1">
    <citation type="submission" date="2016-05" db="EMBL/GenBank/DDBJ databases">
        <title>Genome sequencing reveals origins of a unique bacterial endosymbiosis in the earliest lineages of terrestrial Fungi.</title>
        <authorList>
            <consortium name="DOE Joint Genome Institute"/>
            <person name="Uehling J."/>
            <person name="Gryganskyi A."/>
            <person name="Hameed K."/>
            <person name="Tschaplinski T."/>
            <person name="Misztal P."/>
            <person name="Wu S."/>
            <person name="Desiro A."/>
            <person name="Vande Pol N."/>
            <person name="Du Z.-Y."/>
            <person name="Zienkiewicz A."/>
            <person name="Zienkiewicz K."/>
            <person name="Morin E."/>
            <person name="Tisserant E."/>
            <person name="Splivallo R."/>
            <person name="Hainaut M."/>
            <person name="Henrissat B."/>
            <person name="Ohm R."/>
            <person name="Kuo A."/>
            <person name="Yan J."/>
            <person name="Lipzen A."/>
            <person name="Nolan M."/>
            <person name="Labutti K."/>
            <person name="Barry K."/>
            <person name="Goldstein A."/>
            <person name="Labbe J."/>
            <person name="Schadt C."/>
            <person name="Tuskan G."/>
            <person name="Grigoriev I."/>
            <person name="Martin F."/>
            <person name="Vilgalys R."/>
            <person name="Bonito G."/>
        </authorList>
    </citation>
    <scope>NUCLEOTIDE SEQUENCE [LARGE SCALE GENOMIC DNA]</scope>
    <source>
        <strain evidence="1 2">AG-77</strain>
    </source>
</reference>
<organism evidence="1 2">
    <name type="scientific">Linnemannia elongata AG-77</name>
    <dbReference type="NCBI Taxonomy" id="1314771"/>
    <lineage>
        <taxon>Eukaryota</taxon>
        <taxon>Fungi</taxon>
        <taxon>Fungi incertae sedis</taxon>
        <taxon>Mucoromycota</taxon>
        <taxon>Mortierellomycotina</taxon>
        <taxon>Mortierellomycetes</taxon>
        <taxon>Mortierellales</taxon>
        <taxon>Mortierellaceae</taxon>
        <taxon>Linnemannia</taxon>
    </lineage>
</organism>
<dbReference type="Proteomes" id="UP000078512">
    <property type="component" value="Unassembled WGS sequence"/>
</dbReference>
<dbReference type="AlphaFoldDB" id="A0A197KC94"/>
<proteinExistence type="predicted"/>
<gene>
    <name evidence="1" type="ORF">K457DRAFT_15211</name>
</gene>
<evidence type="ECO:0000313" key="1">
    <source>
        <dbReference type="EMBL" id="OAQ34019.1"/>
    </source>
</evidence>
<dbReference type="EMBL" id="KV442019">
    <property type="protein sequence ID" value="OAQ34019.1"/>
    <property type="molecule type" value="Genomic_DNA"/>
</dbReference>
<name>A0A197KC94_9FUNG</name>
<protein>
    <submittedName>
        <fullName evidence="1">Uncharacterized protein</fullName>
    </submittedName>
</protein>
<sequence length="149" mass="16817">MDTCKLYTPHACANFLRFKKTVTDYWLAHTPVTNTTGLLDQHVVGCFLSSQPDLSVISIIRMSFKITQLIALAFAMLLVVMSTHQVEAQQIPIWCTCDSPYYSSLICNNIANGKWDGGSCGLDKYNSYIRFVDACKNSKDSKHQLHCWN</sequence>